<evidence type="ECO:0000256" key="1">
    <source>
        <dbReference type="SAM" id="Phobius"/>
    </source>
</evidence>
<reference evidence="3" key="1">
    <citation type="journal article" date="2019" name="Int. J. Syst. Evol. Microbiol.">
        <title>The Global Catalogue of Microorganisms (GCM) 10K type strain sequencing project: providing services to taxonomists for standard genome sequencing and annotation.</title>
        <authorList>
            <consortium name="The Broad Institute Genomics Platform"/>
            <consortium name="The Broad Institute Genome Sequencing Center for Infectious Disease"/>
            <person name="Wu L."/>
            <person name="Ma J."/>
        </authorList>
    </citation>
    <scope>NUCLEOTIDE SEQUENCE [LARGE SCALE GENOMIC DNA]</scope>
    <source>
        <strain evidence="3">KCTC 42866</strain>
    </source>
</reference>
<dbReference type="RefSeq" id="WP_379074883.1">
    <property type="nucleotide sequence ID" value="NZ_JBHULL010000003.1"/>
</dbReference>
<evidence type="ECO:0000313" key="2">
    <source>
        <dbReference type="EMBL" id="MFD2581501.1"/>
    </source>
</evidence>
<gene>
    <name evidence="2" type="ORF">ACFSR6_03305</name>
</gene>
<proteinExistence type="predicted"/>
<comment type="caution">
    <text evidence="2">The sequence shown here is derived from an EMBL/GenBank/DDBJ whole genome shotgun (WGS) entry which is preliminary data.</text>
</comment>
<keyword evidence="1" id="KW-0472">Membrane</keyword>
<feature type="transmembrane region" description="Helical" evidence="1">
    <location>
        <begin position="30"/>
        <end position="49"/>
    </location>
</feature>
<name>A0ABW5MFD7_9SPHI</name>
<protein>
    <submittedName>
        <fullName evidence="2">Uncharacterized protein</fullName>
    </submittedName>
</protein>
<dbReference type="Proteomes" id="UP001597461">
    <property type="component" value="Unassembled WGS sequence"/>
</dbReference>
<dbReference type="EMBL" id="JBHULL010000003">
    <property type="protein sequence ID" value="MFD2581501.1"/>
    <property type="molecule type" value="Genomic_DNA"/>
</dbReference>
<accession>A0ABW5MFD7</accession>
<keyword evidence="3" id="KW-1185">Reference proteome</keyword>
<evidence type="ECO:0000313" key="3">
    <source>
        <dbReference type="Proteomes" id="UP001597461"/>
    </source>
</evidence>
<sequence>MSVISDLVNKGELPKVTVEVRISKENMVDLAVIAVIAAIIVLLISRTLLKNL</sequence>
<organism evidence="2 3">
    <name type="scientific">Pedobacter vanadiisoli</name>
    <dbReference type="NCBI Taxonomy" id="1761975"/>
    <lineage>
        <taxon>Bacteria</taxon>
        <taxon>Pseudomonadati</taxon>
        <taxon>Bacteroidota</taxon>
        <taxon>Sphingobacteriia</taxon>
        <taxon>Sphingobacteriales</taxon>
        <taxon>Sphingobacteriaceae</taxon>
        <taxon>Pedobacter</taxon>
    </lineage>
</organism>
<keyword evidence="1" id="KW-0812">Transmembrane</keyword>
<keyword evidence="1" id="KW-1133">Transmembrane helix</keyword>